<feature type="domain" description="Beta-ketoacyl-[acyl-carrier-protein] synthase III N-terminal" evidence="4">
    <location>
        <begin position="109"/>
        <end position="184"/>
    </location>
</feature>
<dbReference type="GO" id="GO:0004315">
    <property type="term" value="F:3-oxoacyl-[acyl-carrier-protein] synthase activity"/>
    <property type="evidence" value="ECO:0007669"/>
    <property type="project" value="InterPro"/>
</dbReference>
<dbReference type="Pfam" id="PF08541">
    <property type="entry name" value="ACP_syn_III_C"/>
    <property type="match status" value="1"/>
</dbReference>
<evidence type="ECO:0000256" key="2">
    <source>
        <dbReference type="ARBA" id="ARBA00023315"/>
    </source>
</evidence>
<accession>A0A8J3E443</accession>
<sequence length="336" mass="35406">MQVGIAAISYHLPETVLDNASLAAANPRFQPEKVKAKTGIDRRHVAAPDETAVDLAVAAGERLFTESGIDRTSVDHLIFCTQAPDYFLPTSACVVHGRLGLPAEAGAVDINLGCSGFVYGLGLASGLIHSGQASRVLLLTADTYSKFIDVEDLSVRSIFGDGSAATLVEAGGGSIGPFVYGTDGKGAEHLIVPTGGLRAPVDEASPDDGYIIHGGRRRAGRPLHMNGPEVFNFSIAAVPAAVRALLHKAALTMADVDLFVFHQANTTMLEALRRKLEIPVERFFVDLADAGNTVSSTIPIALRRAASQGRLQAGDRVMLVGFGVGYSWAATLLTWC</sequence>
<dbReference type="InterPro" id="IPR013747">
    <property type="entry name" value="ACP_syn_III_C"/>
</dbReference>
<keyword evidence="2" id="KW-0012">Acyltransferase</keyword>
<evidence type="ECO:0000259" key="4">
    <source>
        <dbReference type="Pfam" id="PF08545"/>
    </source>
</evidence>
<dbReference type="GO" id="GO:0044550">
    <property type="term" value="P:secondary metabolite biosynthetic process"/>
    <property type="evidence" value="ECO:0007669"/>
    <property type="project" value="TreeGrafter"/>
</dbReference>
<evidence type="ECO:0000313" key="5">
    <source>
        <dbReference type="EMBL" id="GGF24085.1"/>
    </source>
</evidence>
<proteinExistence type="predicted"/>
<dbReference type="GO" id="GO:0006633">
    <property type="term" value="P:fatty acid biosynthetic process"/>
    <property type="evidence" value="ECO:0007669"/>
    <property type="project" value="InterPro"/>
</dbReference>
<dbReference type="PANTHER" id="PTHR34069:SF2">
    <property type="entry name" value="BETA-KETOACYL-[ACYL-CARRIER-PROTEIN] SYNTHASE III"/>
    <property type="match status" value="1"/>
</dbReference>
<evidence type="ECO:0000313" key="6">
    <source>
        <dbReference type="Proteomes" id="UP000646365"/>
    </source>
</evidence>
<evidence type="ECO:0000259" key="3">
    <source>
        <dbReference type="Pfam" id="PF08541"/>
    </source>
</evidence>
<dbReference type="EMBL" id="BMJQ01000008">
    <property type="protein sequence ID" value="GGF24085.1"/>
    <property type="molecule type" value="Genomic_DNA"/>
</dbReference>
<dbReference type="CDD" id="cd00830">
    <property type="entry name" value="KAS_III"/>
    <property type="match status" value="1"/>
</dbReference>
<name>A0A8J3E443_9PROT</name>
<dbReference type="AlphaFoldDB" id="A0A8J3E443"/>
<dbReference type="InterPro" id="IPR016039">
    <property type="entry name" value="Thiolase-like"/>
</dbReference>
<dbReference type="InterPro" id="IPR013751">
    <property type="entry name" value="ACP_syn_III_N"/>
</dbReference>
<gene>
    <name evidence="5" type="ORF">GCM10011611_32720</name>
</gene>
<dbReference type="NCBIfam" id="NF006829">
    <property type="entry name" value="PRK09352.1"/>
    <property type="match status" value="1"/>
</dbReference>
<reference evidence="5" key="1">
    <citation type="journal article" date="2014" name="Int. J. Syst. Evol. Microbiol.">
        <title>Complete genome sequence of Corynebacterium casei LMG S-19264T (=DSM 44701T), isolated from a smear-ripened cheese.</title>
        <authorList>
            <consortium name="US DOE Joint Genome Institute (JGI-PGF)"/>
            <person name="Walter F."/>
            <person name="Albersmeier A."/>
            <person name="Kalinowski J."/>
            <person name="Ruckert C."/>
        </authorList>
    </citation>
    <scope>NUCLEOTIDE SEQUENCE</scope>
    <source>
        <strain evidence="5">CGMCC 1.15725</strain>
    </source>
</reference>
<dbReference type="Gene3D" id="3.40.47.10">
    <property type="match status" value="1"/>
</dbReference>
<protein>
    <submittedName>
        <fullName evidence="5">3-oxoacyl-ACP synthase</fullName>
    </submittedName>
</protein>
<keyword evidence="6" id="KW-1185">Reference proteome</keyword>
<feature type="domain" description="Beta-ketoacyl-[acyl-carrier-protein] synthase III C-terminal" evidence="3">
    <location>
        <begin position="246"/>
        <end position="335"/>
    </location>
</feature>
<dbReference type="RefSeq" id="WP_189047940.1">
    <property type="nucleotide sequence ID" value="NZ_BMJQ01000008.1"/>
</dbReference>
<dbReference type="PANTHER" id="PTHR34069">
    <property type="entry name" value="3-OXOACYL-[ACYL-CARRIER-PROTEIN] SYNTHASE 3"/>
    <property type="match status" value="1"/>
</dbReference>
<organism evidence="5 6">
    <name type="scientific">Aliidongia dinghuensis</name>
    <dbReference type="NCBI Taxonomy" id="1867774"/>
    <lineage>
        <taxon>Bacteria</taxon>
        <taxon>Pseudomonadati</taxon>
        <taxon>Pseudomonadota</taxon>
        <taxon>Alphaproteobacteria</taxon>
        <taxon>Rhodospirillales</taxon>
        <taxon>Dongiaceae</taxon>
        <taxon>Aliidongia</taxon>
    </lineage>
</organism>
<reference evidence="5" key="2">
    <citation type="submission" date="2020-09" db="EMBL/GenBank/DDBJ databases">
        <authorList>
            <person name="Sun Q."/>
            <person name="Zhou Y."/>
        </authorList>
    </citation>
    <scope>NUCLEOTIDE SEQUENCE</scope>
    <source>
        <strain evidence="5">CGMCC 1.15725</strain>
    </source>
</reference>
<dbReference type="Pfam" id="PF08545">
    <property type="entry name" value="ACP_syn_III"/>
    <property type="match status" value="1"/>
</dbReference>
<keyword evidence="1" id="KW-0808">Transferase</keyword>
<dbReference type="SUPFAM" id="SSF53901">
    <property type="entry name" value="Thiolase-like"/>
    <property type="match status" value="1"/>
</dbReference>
<comment type="caution">
    <text evidence="5">The sequence shown here is derived from an EMBL/GenBank/DDBJ whole genome shotgun (WGS) entry which is preliminary data.</text>
</comment>
<dbReference type="Proteomes" id="UP000646365">
    <property type="component" value="Unassembled WGS sequence"/>
</dbReference>
<evidence type="ECO:0000256" key="1">
    <source>
        <dbReference type="ARBA" id="ARBA00022679"/>
    </source>
</evidence>